<name>A0A1V8M781_9GAMM</name>
<gene>
    <name evidence="1" type="ORF">AU255_06010</name>
</gene>
<comment type="caution">
    <text evidence="1">The sequence shown here is derived from an EMBL/GenBank/DDBJ whole genome shotgun (WGS) entry which is preliminary data.</text>
</comment>
<dbReference type="EMBL" id="LPUF01000001">
    <property type="protein sequence ID" value="OQK17430.1"/>
    <property type="molecule type" value="Genomic_DNA"/>
</dbReference>
<dbReference type="InterPro" id="IPR029016">
    <property type="entry name" value="GAF-like_dom_sf"/>
</dbReference>
<proteinExistence type="predicted"/>
<dbReference type="OrthoDB" id="9148869at2"/>
<protein>
    <recommendedName>
        <fullName evidence="3">GAF domain-containing protein</fullName>
    </recommendedName>
</protein>
<reference evidence="1 2" key="1">
    <citation type="submission" date="2015-12" db="EMBL/GenBank/DDBJ databases">
        <authorList>
            <person name="Shamseldin A."/>
            <person name="Moawad H."/>
            <person name="Abd El-Rahim W.M."/>
            <person name="Sadowsky M.J."/>
        </authorList>
    </citation>
    <scope>NUCLEOTIDE SEQUENCE [LARGE SCALE GENOMIC DNA]</scope>
    <source>
        <strain evidence="1 2">WF1</strain>
    </source>
</reference>
<evidence type="ECO:0000313" key="2">
    <source>
        <dbReference type="Proteomes" id="UP000191980"/>
    </source>
</evidence>
<dbReference type="STRING" id="1420851.AU255_06010"/>
<keyword evidence="2" id="KW-1185">Reference proteome</keyword>
<dbReference type="Proteomes" id="UP000191980">
    <property type="component" value="Unassembled WGS sequence"/>
</dbReference>
<dbReference type="SUPFAM" id="SSF55781">
    <property type="entry name" value="GAF domain-like"/>
    <property type="match status" value="1"/>
</dbReference>
<dbReference type="AlphaFoldDB" id="A0A1V8M781"/>
<sequence length="307" mass="33647">MKTFIKITEIWIPNKQRTHLELADGIYGKFKEFGEISARKQFAYQQGLPGNVWAAGHPIIITELESPYYERTEAAQKAGLTCAIGMPVMAGEFLMAVIVFLCGGDENHMGAIEVWANTPEHNNELNVIDGYYGTLDYFEKISRKTTLLKGSGLPGIVWEKECPIIMEDIGNSPVFIRSRDAKKAEITKGIGIPVAIHQEQVYIMTFLSAKSTPIAKRMQIWLPDKEHKKLLCQTAYGKENNALASIFESKTIAKGEGSVGRAWLTGVPVIGKSNINGATSDPAAISSLLAVPVIDKGALTAVVTFLF</sequence>
<organism evidence="1 2">
    <name type="scientific">Methyloprofundus sedimenti</name>
    <dbReference type="NCBI Taxonomy" id="1420851"/>
    <lineage>
        <taxon>Bacteria</taxon>
        <taxon>Pseudomonadati</taxon>
        <taxon>Pseudomonadota</taxon>
        <taxon>Gammaproteobacteria</taxon>
        <taxon>Methylococcales</taxon>
        <taxon>Methylococcaceae</taxon>
        <taxon>Methyloprofundus</taxon>
    </lineage>
</organism>
<accession>A0A1V8M781</accession>
<evidence type="ECO:0000313" key="1">
    <source>
        <dbReference type="EMBL" id="OQK17430.1"/>
    </source>
</evidence>
<dbReference type="RefSeq" id="WP_080522041.1">
    <property type="nucleotide sequence ID" value="NZ_LPUF01000001.1"/>
</dbReference>
<evidence type="ECO:0008006" key="3">
    <source>
        <dbReference type="Google" id="ProtNLM"/>
    </source>
</evidence>
<dbReference type="Gene3D" id="3.30.450.40">
    <property type="match status" value="3"/>
</dbReference>